<protein>
    <recommendedName>
        <fullName evidence="1">Amidohydrolase 3 domain-containing protein</fullName>
    </recommendedName>
</protein>
<dbReference type="STRING" id="1316194.A0A1Q5UQN9"/>
<dbReference type="CDD" id="cd01300">
    <property type="entry name" value="YtcJ_like"/>
    <property type="match status" value="1"/>
</dbReference>
<evidence type="ECO:0000313" key="3">
    <source>
        <dbReference type="Proteomes" id="UP000186955"/>
    </source>
</evidence>
<dbReference type="InterPro" id="IPR032466">
    <property type="entry name" value="Metal_Hydrolase"/>
</dbReference>
<name>A0A1Q5UQN9_9EURO</name>
<accession>A0A1Q5UQN9</accession>
<dbReference type="InterPro" id="IPR013108">
    <property type="entry name" value="Amidohydro_3"/>
</dbReference>
<dbReference type="SUPFAM" id="SSF51338">
    <property type="entry name" value="Composite domain of metallo-dependent hydrolases"/>
    <property type="match status" value="1"/>
</dbReference>
<keyword evidence="3" id="KW-1185">Reference proteome</keyword>
<dbReference type="InterPro" id="IPR011059">
    <property type="entry name" value="Metal-dep_hydrolase_composite"/>
</dbReference>
<feature type="domain" description="Amidohydrolase 3" evidence="1">
    <location>
        <begin position="56"/>
        <end position="539"/>
    </location>
</feature>
<dbReference type="Gene3D" id="2.30.40.10">
    <property type="entry name" value="Urease, subunit C, domain 1"/>
    <property type="match status" value="1"/>
</dbReference>
<dbReference type="EMBL" id="MNBE01000058">
    <property type="protein sequence ID" value="OKP14797.1"/>
    <property type="molecule type" value="Genomic_DNA"/>
</dbReference>
<dbReference type="Gene3D" id="3.10.310.70">
    <property type="match status" value="1"/>
</dbReference>
<dbReference type="Pfam" id="PF07969">
    <property type="entry name" value="Amidohydro_3"/>
    <property type="match status" value="1"/>
</dbReference>
<dbReference type="PANTHER" id="PTHR22642:SF19">
    <property type="entry name" value="AMIDOHYDROLASE FAMILY PROTEIN (AFU_ORTHOLOGUE AFUA_5G01480)"/>
    <property type="match status" value="1"/>
</dbReference>
<organism evidence="2 3">
    <name type="scientific">Penicillium subrubescens</name>
    <dbReference type="NCBI Taxonomy" id="1316194"/>
    <lineage>
        <taxon>Eukaryota</taxon>
        <taxon>Fungi</taxon>
        <taxon>Dikarya</taxon>
        <taxon>Ascomycota</taxon>
        <taxon>Pezizomycotina</taxon>
        <taxon>Eurotiomycetes</taxon>
        <taxon>Eurotiomycetidae</taxon>
        <taxon>Eurotiales</taxon>
        <taxon>Aspergillaceae</taxon>
        <taxon>Penicillium</taxon>
    </lineage>
</organism>
<sequence length="545" mass="60373">MAQMIVFRNGRIFSPKKDAPTENEFSGSFVVSGEIITHVGYEVDEAVRTAKEEGAEVIDLQGRVVLPGFIDGHTHFLLFGLARQKLDLSDCKTFEDIENSLRTYAKAHPELPRLLCRGWHQPSTNRKALASMIDHIDSRPIFIEALDLHSTWCNTAALNELGVKAIPDPMGGKIHRDENGQPSGLLDETAQTGIVWPHLMNVCTMEERLYALDDALRVYLESGYTGLVDMAMDNGAWEALRLLRARQDVPIHIAAHWYIPFTDDDEELSRHIEEAIAKHQEFHPSDSPDFCVVGIKIISDGVVDGCTAALSHPYIQTDGATCVNPIWSVDGMRKVVKKAVDAGLQVAIHAVGDVAIKQAIDSIAATNIPSRRHRIEHLELASVEDGKRLGQLGITASVQPVHSDPALTKDYPRILQPHLWERAFPYREYLEGNACLAFGTDAPTARHLPLPNLYNATVRKSALEPQSDQMTNPDGAITLLQAVAAATYGAAFSRFAEGWVGSIAADHRADFIVLETEWTPETLLNTKIYQTWVRGRKVFECQPIS</sequence>
<dbReference type="PANTHER" id="PTHR22642">
    <property type="entry name" value="IMIDAZOLONEPROPIONASE"/>
    <property type="match status" value="1"/>
</dbReference>
<evidence type="ECO:0000313" key="2">
    <source>
        <dbReference type="EMBL" id="OKP14797.1"/>
    </source>
</evidence>
<reference evidence="2 3" key="1">
    <citation type="submission" date="2016-10" db="EMBL/GenBank/DDBJ databases">
        <title>Genome sequence of the ascomycete fungus Penicillium subrubescens.</title>
        <authorList>
            <person name="De Vries R.P."/>
            <person name="Peng M."/>
            <person name="Dilokpimol A."/>
            <person name="Hilden K."/>
            <person name="Makela M.R."/>
            <person name="Grigoriev I."/>
            <person name="Riley R."/>
            <person name="Granchi Z."/>
        </authorList>
    </citation>
    <scope>NUCLEOTIDE SEQUENCE [LARGE SCALE GENOMIC DNA]</scope>
    <source>
        <strain evidence="2 3">CBS 132785</strain>
    </source>
</reference>
<evidence type="ECO:0000259" key="1">
    <source>
        <dbReference type="Pfam" id="PF07969"/>
    </source>
</evidence>
<dbReference type="AlphaFoldDB" id="A0A1Q5UQN9"/>
<dbReference type="Gene3D" id="3.20.20.140">
    <property type="entry name" value="Metal-dependent hydrolases"/>
    <property type="match status" value="1"/>
</dbReference>
<dbReference type="Proteomes" id="UP000186955">
    <property type="component" value="Unassembled WGS sequence"/>
</dbReference>
<dbReference type="SUPFAM" id="SSF51556">
    <property type="entry name" value="Metallo-dependent hydrolases"/>
    <property type="match status" value="1"/>
</dbReference>
<dbReference type="GO" id="GO:0016810">
    <property type="term" value="F:hydrolase activity, acting on carbon-nitrogen (but not peptide) bonds"/>
    <property type="evidence" value="ECO:0007669"/>
    <property type="project" value="InterPro"/>
</dbReference>
<dbReference type="InterPro" id="IPR033932">
    <property type="entry name" value="YtcJ-like"/>
</dbReference>
<comment type="caution">
    <text evidence="2">The sequence shown here is derived from an EMBL/GenBank/DDBJ whole genome shotgun (WGS) entry which is preliminary data.</text>
</comment>
<proteinExistence type="predicted"/>
<gene>
    <name evidence="2" type="ORF">PENSUB_5861</name>
</gene>